<keyword evidence="7" id="KW-0547">Nucleotide-binding</keyword>
<evidence type="ECO:0000259" key="14">
    <source>
        <dbReference type="PROSITE" id="PS50109"/>
    </source>
</evidence>
<organism evidence="19 20">
    <name type="scientific">Hymenobacter guriensis</name>
    <dbReference type="NCBI Taxonomy" id="2793065"/>
    <lineage>
        <taxon>Bacteria</taxon>
        <taxon>Pseudomonadati</taxon>
        <taxon>Bacteroidota</taxon>
        <taxon>Cytophagia</taxon>
        <taxon>Cytophagales</taxon>
        <taxon>Hymenobacteraceae</taxon>
        <taxon>Hymenobacter</taxon>
    </lineage>
</organism>
<evidence type="ECO:0000313" key="20">
    <source>
        <dbReference type="Proteomes" id="UP000601099"/>
    </source>
</evidence>
<dbReference type="PANTHER" id="PTHR45339:SF1">
    <property type="entry name" value="HYBRID SIGNAL TRANSDUCTION HISTIDINE KINASE J"/>
    <property type="match status" value="1"/>
</dbReference>
<dbReference type="InterPro" id="IPR035965">
    <property type="entry name" value="PAS-like_dom_sf"/>
</dbReference>
<dbReference type="Pfam" id="PF00512">
    <property type="entry name" value="HisKA"/>
    <property type="match status" value="1"/>
</dbReference>
<dbReference type="Pfam" id="PF02518">
    <property type="entry name" value="HATPase_c"/>
    <property type="match status" value="1"/>
</dbReference>
<dbReference type="InterPro" id="IPR001789">
    <property type="entry name" value="Sig_transdc_resp-reg_receiver"/>
</dbReference>
<dbReference type="EC" id="2.7.13.3" evidence="3"/>
<dbReference type="PROSITE" id="PS50894">
    <property type="entry name" value="HPT"/>
    <property type="match status" value="1"/>
</dbReference>
<dbReference type="InterPro" id="IPR036097">
    <property type="entry name" value="HisK_dim/P_sf"/>
</dbReference>
<feature type="domain" description="PAS" evidence="16">
    <location>
        <begin position="514"/>
        <end position="585"/>
    </location>
</feature>
<dbReference type="SMART" id="SM00388">
    <property type="entry name" value="HisKA"/>
    <property type="match status" value="1"/>
</dbReference>
<feature type="domain" description="PAC" evidence="17">
    <location>
        <begin position="587"/>
        <end position="639"/>
    </location>
</feature>
<feature type="domain" description="HPt" evidence="18">
    <location>
        <begin position="1054"/>
        <end position="1151"/>
    </location>
</feature>
<dbReference type="Gene3D" id="3.30.450.20">
    <property type="entry name" value="PAS domain"/>
    <property type="match status" value="5"/>
</dbReference>
<keyword evidence="5 13" id="KW-0597">Phosphoprotein</keyword>
<dbReference type="InterPro" id="IPR003661">
    <property type="entry name" value="HisK_dim/P_dom"/>
</dbReference>
<dbReference type="InterPro" id="IPR004358">
    <property type="entry name" value="Sig_transdc_His_kin-like_C"/>
</dbReference>
<dbReference type="Gene3D" id="1.10.287.130">
    <property type="match status" value="1"/>
</dbReference>
<dbReference type="NCBIfam" id="TIGR00229">
    <property type="entry name" value="sensory_box"/>
    <property type="match status" value="3"/>
</dbReference>
<keyword evidence="9" id="KW-1133">Transmembrane helix</keyword>
<dbReference type="RefSeq" id="WP_196953996.1">
    <property type="nucleotide sequence ID" value="NZ_JADWYK010000002.1"/>
</dbReference>
<keyword evidence="10" id="KW-0902">Two-component regulatory system</keyword>
<evidence type="ECO:0000256" key="1">
    <source>
        <dbReference type="ARBA" id="ARBA00000085"/>
    </source>
</evidence>
<protein>
    <recommendedName>
        <fullName evidence="3">histidine kinase</fullName>
        <ecNumber evidence="3">2.7.13.3</ecNumber>
    </recommendedName>
</protein>
<feature type="domain" description="Histidine kinase" evidence="14">
    <location>
        <begin position="657"/>
        <end position="880"/>
    </location>
</feature>
<evidence type="ECO:0000256" key="2">
    <source>
        <dbReference type="ARBA" id="ARBA00004651"/>
    </source>
</evidence>
<dbReference type="InterPro" id="IPR036890">
    <property type="entry name" value="HATPase_C_sf"/>
</dbReference>
<evidence type="ECO:0000256" key="3">
    <source>
        <dbReference type="ARBA" id="ARBA00012438"/>
    </source>
</evidence>
<feature type="domain" description="PAS" evidence="16">
    <location>
        <begin position="256"/>
        <end position="327"/>
    </location>
</feature>
<dbReference type="PANTHER" id="PTHR45339">
    <property type="entry name" value="HYBRID SIGNAL TRANSDUCTION HISTIDINE KINASE J"/>
    <property type="match status" value="1"/>
</dbReference>
<keyword evidence="11" id="KW-0472">Membrane</keyword>
<dbReference type="SUPFAM" id="SSF55785">
    <property type="entry name" value="PYP-like sensor domain (PAS domain)"/>
    <property type="match status" value="5"/>
</dbReference>
<dbReference type="SUPFAM" id="SSF47226">
    <property type="entry name" value="Histidine-containing phosphotransfer domain, HPT domain"/>
    <property type="match status" value="1"/>
</dbReference>
<dbReference type="PROSITE" id="PS50113">
    <property type="entry name" value="PAC"/>
    <property type="match status" value="3"/>
</dbReference>
<dbReference type="CDD" id="cd00130">
    <property type="entry name" value="PAS"/>
    <property type="match status" value="4"/>
</dbReference>
<keyword evidence="6" id="KW-0812">Transmembrane</keyword>
<dbReference type="InterPro" id="IPR001610">
    <property type="entry name" value="PAC"/>
</dbReference>
<dbReference type="Pfam" id="PF00072">
    <property type="entry name" value="Response_reg"/>
    <property type="match status" value="1"/>
</dbReference>
<evidence type="ECO:0000259" key="17">
    <source>
        <dbReference type="PROSITE" id="PS50113"/>
    </source>
</evidence>
<dbReference type="Pfam" id="PF08447">
    <property type="entry name" value="PAS_3"/>
    <property type="match status" value="2"/>
</dbReference>
<feature type="domain" description="PAC" evidence="17">
    <location>
        <begin position="331"/>
        <end position="384"/>
    </location>
</feature>
<keyword evidence="20" id="KW-1185">Reference proteome</keyword>
<dbReference type="PRINTS" id="PR00344">
    <property type="entry name" value="BCTRLSENSOR"/>
</dbReference>
<dbReference type="SMART" id="SM00387">
    <property type="entry name" value="HATPase_c"/>
    <property type="match status" value="1"/>
</dbReference>
<dbReference type="SUPFAM" id="SSF55874">
    <property type="entry name" value="ATPase domain of HSP90 chaperone/DNA topoisomerase II/histidine kinase"/>
    <property type="match status" value="1"/>
</dbReference>
<dbReference type="InterPro" id="IPR013656">
    <property type="entry name" value="PAS_4"/>
</dbReference>
<feature type="domain" description="Response regulatory" evidence="15">
    <location>
        <begin position="902"/>
        <end position="1017"/>
    </location>
</feature>
<dbReference type="PROSITE" id="PS50110">
    <property type="entry name" value="RESPONSE_REGULATORY"/>
    <property type="match status" value="1"/>
</dbReference>
<evidence type="ECO:0000256" key="8">
    <source>
        <dbReference type="ARBA" id="ARBA00022840"/>
    </source>
</evidence>
<evidence type="ECO:0000256" key="4">
    <source>
        <dbReference type="ARBA" id="ARBA00022475"/>
    </source>
</evidence>
<dbReference type="InterPro" id="IPR008207">
    <property type="entry name" value="Sig_transdc_His_kin_Hpt_dom"/>
</dbReference>
<dbReference type="CDD" id="cd16922">
    <property type="entry name" value="HATPase_EvgS-ArcB-TorS-like"/>
    <property type="match status" value="1"/>
</dbReference>
<dbReference type="InterPro" id="IPR011006">
    <property type="entry name" value="CheY-like_superfamily"/>
</dbReference>
<sequence length="1158" mass="129481">MNAPPLLSSESWQRDFALLEEVFDAVVLLNQEGQLTWANAGFANVFGFGSFRQVPDLLVSALAGAGLADFRQQLQASRPVRAEAPFQRADGSLRWMRLKLQPLAAPTAEAAFIGLLEDISEWKQTLLEREEQMRYLTEHIPGVLFQWRANDDGTSGISYIGPQLHSIFGLTPGQALHLADFVHPDDRPLWFTALRQARKAGGSWSFEGRLQVPGQPLRWCRGTAACSVSDASGRLYSGILLDISALKKAEETVQANEDRWRSAIERFGDGAWEFNYQTGEEYFSETYRTMLGYSEEEFALLPTWQQHVHPDDQPLSIQASDAYLAGRTPLYTVERRLLCKDGSHKWVLTRGLVTTRDEQGQPLIMTGIHTDISAVKQATADLEASTLRLYTTISNFQEGILLEDERHRVVLANEAVCRIFQLAATAEQLVGYDTSQLGQDIEHRFRHPQEFLQRYHAIVNARQPVTGELFVLADGRTLQCDFAPIFVENRYIGHLWKFQDITARKTSEDSLRRREEKYRGIIENMNLGLVEMDLDLRVTYVNQAFCDIAEYSREEFDAQPVMQYMLSPTDLALMREKDQRRQEGESETYELAITSKSGEVKWLLVSAAPLYDDHRRVHGTIGITLDITPQKRLENHLRAAKEQAEESARAKELFLANMSHEIRTPMNAILGMGQLLAKTPLNAEQQNYLRAIATSGENLLVILNDILDLSKIGASQLLIERIGFSVTTLLKQVEKSLHFRAEEKGLSFGVVPDERLPAVLLGDPYRITQVLLNLANNAIKFTEKGAVAITCELLEATAEDVLLRFEVADTGIGIDADYLVDIFKEFSQEDSSVTRKFGGTGLGLSISRRLVTLMGGQIEIDSLKHVGTRSQFTLRLPVGSAADLPQKAFITSATREKLRGQRILLVEDNHFNRQIAKGFLQNAGLEVVEAENGAAAVELARQQVFDAILMDVQMPIMNGLEATSYLRQQLGLVTPIIALTANAIKGEREKCLKAGMNDYLAKPFQEDELLKLLCLWTLGDDTLETAVAVEAPAPPPAEPPLYNLSIVHQIGQGDASFTVLMLESFIESCQEAIAELQAAAVAQSSDEMRAATHKLKPSLEHLEVHRLLPTVQALDVWRQPFDAAVLLPRIAETVAGLEELITHMTRELRALRAELEEE</sequence>
<dbReference type="Gene3D" id="3.30.565.10">
    <property type="entry name" value="Histidine kinase-like ATPase, C-terminal domain"/>
    <property type="match status" value="1"/>
</dbReference>
<evidence type="ECO:0000259" key="16">
    <source>
        <dbReference type="PROSITE" id="PS50112"/>
    </source>
</evidence>
<feature type="modified residue" description="Phosphohistidine" evidence="12">
    <location>
        <position position="1093"/>
    </location>
</feature>
<evidence type="ECO:0000256" key="5">
    <source>
        <dbReference type="ARBA" id="ARBA00022553"/>
    </source>
</evidence>
<accession>A0ABS0KYN9</accession>
<dbReference type="Gene3D" id="3.40.50.2300">
    <property type="match status" value="1"/>
</dbReference>
<evidence type="ECO:0000256" key="7">
    <source>
        <dbReference type="ARBA" id="ARBA00022741"/>
    </source>
</evidence>
<dbReference type="Proteomes" id="UP000601099">
    <property type="component" value="Unassembled WGS sequence"/>
</dbReference>
<evidence type="ECO:0000256" key="6">
    <source>
        <dbReference type="ARBA" id="ARBA00022692"/>
    </source>
</evidence>
<gene>
    <name evidence="19" type="ORF">I5L79_05490</name>
</gene>
<dbReference type="InterPro" id="IPR003594">
    <property type="entry name" value="HATPase_dom"/>
</dbReference>
<dbReference type="Pfam" id="PF08448">
    <property type="entry name" value="PAS_4"/>
    <property type="match status" value="1"/>
</dbReference>
<dbReference type="CDD" id="cd00082">
    <property type="entry name" value="HisKA"/>
    <property type="match status" value="1"/>
</dbReference>
<evidence type="ECO:0000259" key="18">
    <source>
        <dbReference type="PROSITE" id="PS50894"/>
    </source>
</evidence>
<evidence type="ECO:0000256" key="13">
    <source>
        <dbReference type="PROSITE-ProRule" id="PRU00169"/>
    </source>
</evidence>
<proteinExistence type="predicted"/>
<comment type="catalytic activity">
    <reaction evidence="1">
        <text>ATP + protein L-histidine = ADP + protein N-phospho-L-histidine.</text>
        <dbReference type="EC" id="2.7.13.3"/>
    </reaction>
</comment>
<keyword evidence="8" id="KW-0067">ATP-binding</keyword>
<evidence type="ECO:0000256" key="12">
    <source>
        <dbReference type="PROSITE-ProRule" id="PRU00110"/>
    </source>
</evidence>
<reference evidence="19 20" key="1">
    <citation type="submission" date="2020-11" db="EMBL/GenBank/DDBJ databases">
        <title>Hymenobacter sp.</title>
        <authorList>
            <person name="Kim M.K."/>
        </authorList>
    </citation>
    <scope>NUCLEOTIDE SEQUENCE [LARGE SCALE GENOMIC DNA]</scope>
    <source>
        <strain evidence="19 20">BT594</strain>
    </source>
</reference>
<name>A0ABS0KYN9_9BACT</name>
<evidence type="ECO:0000256" key="9">
    <source>
        <dbReference type="ARBA" id="ARBA00022989"/>
    </source>
</evidence>
<dbReference type="SMART" id="SM00086">
    <property type="entry name" value="PAC"/>
    <property type="match status" value="3"/>
</dbReference>
<comment type="caution">
    <text evidence="19">The sequence shown here is derived from an EMBL/GenBank/DDBJ whole genome shotgun (WGS) entry which is preliminary data.</text>
</comment>
<comment type="subcellular location">
    <subcellularLocation>
        <location evidence="2">Cell membrane</location>
        <topology evidence="2">Multi-pass membrane protein</topology>
    </subcellularLocation>
</comment>
<dbReference type="Pfam" id="PF13426">
    <property type="entry name" value="PAS_9"/>
    <property type="match status" value="2"/>
</dbReference>
<evidence type="ECO:0000259" key="15">
    <source>
        <dbReference type="PROSITE" id="PS50110"/>
    </source>
</evidence>
<evidence type="ECO:0000256" key="11">
    <source>
        <dbReference type="ARBA" id="ARBA00023136"/>
    </source>
</evidence>
<feature type="modified residue" description="4-aspartylphosphate" evidence="13">
    <location>
        <position position="951"/>
    </location>
</feature>
<dbReference type="CDD" id="cd17546">
    <property type="entry name" value="REC_hyHK_CKI1_RcsC-like"/>
    <property type="match status" value="1"/>
</dbReference>
<dbReference type="InterPro" id="IPR036641">
    <property type="entry name" value="HPT_dom_sf"/>
</dbReference>
<dbReference type="InterPro" id="IPR000700">
    <property type="entry name" value="PAS-assoc_C"/>
</dbReference>
<dbReference type="SMART" id="SM00091">
    <property type="entry name" value="PAS"/>
    <property type="match status" value="5"/>
</dbReference>
<feature type="domain" description="PAC" evidence="17">
    <location>
        <begin position="80"/>
        <end position="131"/>
    </location>
</feature>
<evidence type="ECO:0000256" key="10">
    <source>
        <dbReference type="ARBA" id="ARBA00023012"/>
    </source>
</evidence>
<dbReference type="SUPFAM" id="SSF47384">
    <property type="entry name" value="Homodimeric domain of signal transducing histidine kinase"/>
    <property type="match status" value="1"/>
</dbReference>
<dbReference type="PROSITE" id="PS50109">
    <property type="entry name" value="HIS_KIN"/>
    <property type="match status" value="1"/>
</dbReference>
<dbReference type="PROSITE" id="PS50112">
    <property type="entry name" value="PAS"/>
    <property type="match status" value="2"/>
</dbReference>
<dbReference type="Gene3D" id="1.20.120.160">
    <property type="entry name" value="HPT domain"/>
    <property type="match status" value="1"/>
</dbReference>
<dbReference type="SUPFAM" id="SSF52172">
    <property type="entry name" value="CheY-like"/>
    <property type="match status" value="1"/>
</dbReference>
<keyword evidence="4" id="KW-1003">Cell membrane</keyword>
<dbReference type="InterPro" id="IPR000014">
    <property type="entry name" value="PAS"/>
</dbReference>
<dbReference type="InterPro" id="IPR005467">
    <property type="entry name" value="His_kinase_dom"/>
</dbReference>
<dbReference type="EMBL" id="JADWYK010000002">
    <property type="protein sequence ID" value="MBG8552987.1"/>
    <property type="molecule type" value="Genomic_DNA"/>
</dbReference>
<evidence type="ECO:0000313" key="19">
    <source>
        <dbReference type="EMBL" id="MBG8552987.1"/>
    </source>
</evidence>
<dbReference type="InterPro" id="IPR013655">
    <property type="entry name" value="PAS_fold_3"/>
</dbReference>
<dbReference type="SMART" id="SM00448">
    <property type="entry name" value="REC"/>
    <property type="match status" value="1"/>
</dbReference>